<dbReference type="Pfam" id="PF13399">
    <property type="entry name" value="LytR_C"/>
    <property type="match status" value="1"/>
</dbReference>
<dbReference type="PANTHER" id="PTHR33392">
    <property type="entry name" value="POLYISOPRENYL-TEICHOIC ACID--PEPTIDOGLYCAN TEICHOIC ACID TRANSFERASE TAGU"/>
    <property type="match status" value="1"/>
</dbReference>
<dbReference type="EMBL" id="VJXX01000001">
    <property type="protein sequence ID" value="MPY10180.1"/>
    <property type="molecule type" value="Genomic_DNA"/>
</dbReference>
<feature type="domain" description="Cell envelope-related transcriptional attenuator" evidence="4">
    <location>
        <begin position="89"/>
        <end position="245"/>
    </location>
</feature>
<evidence type="ECO:0000313" key="6">
    <source>
        <dbReference type="EMBL" id="MPY10180.1"/>
    </source>
</evidence>
<dbReference type="AlphaFoldDB" id="A0A7X1TN48"/>
<sequence>MDGGRPRWLRPVAVAVIALVTAVVVFGGYWAVRLATNVDSLDLSATGTSGSGVDDRTDRLQILVLGSDTRSGSNAAYGAEDDSSGYGQADVMMLLDISADNQHVNVLSFPRDLLVDIPACTDGQGGGSFGGRSGEMINSAMRDAGPGCAVDTVNEVTGLEVDHFMLADFNAVTELSDAVGGVDVCVTQAIDEPKSGLKLPAGTSSVQGEQALAFLRARAAFGDGGDLGRIQAQQAFLGSLTRKIKDEGTLGNPQRLLGIADALTSNLTVDRGLASVPAMVTIGNRLKDIDPAKVAFIAVPTVPAADPNRLVLDEPLASELFAALRSSADLTTPAADVPSTDVPSEGAPTAGSTDPTASPDAGPLPEASSVPVVVADGTGGASVVASLVPALTGAGYAGAGSMLAPATPLTGIYYGEGFEEEARAIAALLGLPASIATPDPSVYGVQVYVGADAAGGLDQVAGPDVSGAINQTADQVSCQDTNPFG</sequence>
<feature type="domain" description="LytR/CpsA/Psr regulator C-terminal" evidence="5">
    <location>
        <begin position="369"/>
        <end position="452"/>
    </location>
</feature>
<gene>
    <name evidence="6" type="ORF">FNH21_05510</name>
</gene>
<evidence type="ECO:0000259" key="5">
    <source>
        <dbReference type="Pfam" id="PF13399"/>
    </source>
</evidence>
<dbReference type="PANTHER" id="PTHR33392:SF6">
    <property type="entry name" value="POLYISOPRENYL-TEICHOIC ACID--PEPTIDOGLYCAN TEICHOIC ACID TRANSFERASE TAGU"/>
    <property type="match status" value="1"/>
</dbReference>
<dbReference type="Gene3D" id="3.40.630.190">
    <property type="entry name" value="LCP protein"/>
    <property type="match status" value="1"/>
</dbReference>
<dbReference type="InterPro" id="IPR050922">
    <property type="entry name" value="LytR/CpsA/Psr_CW_biosynth"/>
</dbReference>
<proteinExistence type="inferred from homology"/>
<comment type="caution">
    <text evidence="6">The sequence shown here is derived from an EMBL/GenBank/DDBJ whole genome shotgun (WGS) entry which is preliminary data.</text>
</comment>
<comment type="similarity">
    <text evidence="1">Belongs to the LytR/CpsA/Psr (LCP) family.</text>
</comment>
<feature type="region of interest" description="Disordered" evidence="2">
    <location>
        <begin position="332"/>
        <end position="368"/>
    </location>
</feature>
<keyword evidence="3" id="KW-0812">Transmembrane</keyword>
<dbReference type="NCBIfam" id="TIGR00350">
    <property type="entry name" value="lytR_cpsA_psr"/>
    <property type="match status" value="1"/>
</dbReference>
<protein>
    <submittedName>
        <fullName evidence="6">LytR family transcriptional regulator</fullName>
    </submittedName>
</protein>
<dbReference type="Pfam" id="PF03816">
    <property type="entry name" value="LytR_cpsA_psr"/>
    <property type="match status" value="1"/>
</dbReference>
<dbReference type="Proteomes" id="UP000326464">
    <property type="component" value="Unassembled WGS sequence"/>
</dbReference>
<name>A0A7X1TN48_9MICC</name>
<evidence type="ECO:0000313" key="7">
    <source>
        <dbReference type="Proteomes" id="UP000326464"/>
    </source>
</evidence>
<evidence type="ECO:0000256" key="3">
    <source>
        <dbReference type="SAM" id="Phobius"/>
    </source>
</evidence>
<organism evidence="6 7">
    <name type="scientific">Arthrobacter bussei</name>
    <dbReference type="NCBI Taxonomy" id="2594179"/>
    <lineage>
        <taxon>Bacteria</taxon>
        <taxon>Bacillati</taxon>
        <taxon>Actinomycetota</taxon>
        <taxon>Actinomycetes</taxon>
        <taxon>Micrococcales</taxon>
        <taxon>Micrococcaceae</taxon>
        <taxon>Arthrobacter</taxon>
    </lineage>
</organism>
<evidence type="ECO:0000256" key="2">
    <source>
        <dbReference type="SAM" id="MobiDB-lite"/>
    </source>
</evidence>
<dbReference type="InterPro" id="IPR004474">
    <property type="entry name" value="LytR_CpsA_psr"/>
</dbReference>
<keyword evidence="3" id="KW-0472">Membrane</keyword>
<feature type="transmembrane region" description="Helical" evidence="3">
    <location>
        <begin position="12"/>
        <end position="32"/>
    </location>
</feature>
<keyword evidence="3" id="KW-1133">Transmembrane helix</keyword>
<dbReference type="InterPro" id="IPR027381">
    <property type="entry name" value="LytR/CpsA/Psr_C"/>
</dbReference>
<keyword evidence="7" id="KW-1185">Reference proteome</keyword>
<accession>A0A7X1TN48</accession>
<evidence type="ECO:0000259" key="4">
    <source>
        <dbReference type="Pfam" id="PF03816"/>
    </source>
</evidence>
<evidence type="ECO:0000256" key="1">
    <source>
        <dbReference type="ARBA" id="ARBA00006068"/>
    </source>
</evidence>
<reference evidence="7" key="1">
    <citation type="submission" date="2019-07" db="EMBL/GenBank/DDBJ databases">
        <title>Arthrobacter KR32 sp. nov., isolated from mountain cheese made of cows milk.</title>
        <authorList>
            <person name="Flegler A."/>
        </authorList>
    </citation>
    <scope>NUCLEOTIDE SEQUENCE [LARGE SCALE GENOMIC DNA]</scope>
    <source>
        <strain evidence="7">KR32</strain>
    </source>
</reference>